<dbReference type="GO" id="GO:0016491">
    <property type="term" value="F:oxidoreductase activity"/>
    <property type="evidence" value="ECO:0007669"/>
    <property type="project" value="UniProtKB-KW"/>
</dbReference>
<dbReference type="PROSITE" id="PS51257">
    <property type="entry name" value="PROKAR_LIPOPROTEIN"/>
    <property type="match status" value="1"/>
</dbReference>
<dbReference type="Gene3D" id="3.30.9.10">
    <property type="entry name" value="D-Amino Acid Oxidase, subunit A, domain 2"/>
    <property type="match status" value="1"/>
</dbReference>
<proteinExistence type="predicted"/>
<dbReference type="PANTHER" id="PTHR13847">
    <property type="entry name" value="SARCOSINE DEHYDROGENASE-RELATED"/>
    <property type="match status" value="1"/>
</dbReference>
<name>A0A4P7HN56_9RHOB</name>
<accession>A0A4P7HN56</accession>
<dbReference type="EMBL" id="CP038439">
    <property type="protein sequence ID" value="QBX35718.1"/>
    <property type="molecule type" value="Genomic_DNA"/>
</dbReference>
<protein>
    <submittedName>
        <fullName evidence="3">FAD-dependent oxidoreductase</fullName>
    </submittedName>
</protein>
<dbReference type="InterPro" id="IPR006076">
    <property type="entry name" value="FAD-dep_OxRdtase"/>
</dbReference>
<dbReference type="PANTHER" id="PTHR13847:SF289">
    <property type="entry name" value="GLYCINE OXIDASE"/>
    <property type="match status" value="1"/>
</dbReference>
<evidence type="ECO:0000256" key="1">
    <source>
        <dbReference type="ARBA" id="ARBA00023002"/>
    </source>
</evidence>
<dbReference type="SUPFAM" id="SSF51971">
    <property type="entry name" value="Nucleotide-binding domain"/>
    <property type="match status" value="1"/>
</dbReference>
<dbReference type="Gene3D" id="3.50.50.60">
    <property type="entry name" value="FAD/NAD(P)-binding domain"/>
    <property type="match status" value="1"/>
</dbReference>
<dbReference type="InterPro" id="IPR036188">
    <property type="entry name" value="FAD/NAD-bd_sf"/>
</dbReference>
<dbReference type="KEGG" id="plia:E4191_14210"/>
<dbReference type="RefSeq" id="WP_135313983.1">
    <property type="nucleotide sequence ID" value="NZ_CP038439.1"/>
</dbReference>
<evidence type="ECO:0000259" key="2">
    <source>
        <dbReference type="Pfam" id="PF01266"/>
    </source>
</evidence>
<dbReference type="Proteomes" id="UP000296374">
    <property type="component" value="Chromosome"/>
</dbReference>
<sequence>MARVIHVAGAGIFGLSCAWMLARRGAGVRVFEARHIGAGASGGHVGALAPHAPDNWNPKKALQLQSLLAAPAFWAEVEDAAGLPSGYGRTGRLQPVPDAPTAERLQDRIAAAAQQWPRDMGMSLTRDPQAALIPDSPSGIWLQDALTARLNPRAALAALAAAIRARGGEILEARPAPDPTPDPAPDDAPTIWATGTPGLQDLNAALDRRIGQGVKGQSLLLAHAAPDSPQVFADGLHIVPHADGTTAIGSTSENSYDHDRPDHQARDLLARAIALCPALGQAPVLDIWAGLRPRARSRAPVLAPWPGRPGHLIANGGFKIGFGMAPLIADLAAQMLLDGRTDLPDLFALP</sequence>
<keyword evidence="1" id="KW-0560">Oxidoreductase</keyword>
<dbReference type="Pfam" id="PF01266">
    <property type="entry name" value="DAO"/>
    <property type="match status" value="1"/>
</dbReference>
<dbReference type="AlphaFoldDB" id="A0A4P7HN56"/>
<organism evidence="3 4">
    <name type="scientific">Paracoccus liaowanqingii</name>
    <dbReference type="NCBI Taxonomy" id="2560053"/>
    <lineage>
        <taxon>Bacteria</taxon>
        <taxon>Pseudomonadati</taxon>
        <taxon>Pseudomonadota</taxon>
        <taxon>Alphaproteobacteria</taxon>
        <taxon>Rhodobacterales</taxon>
        <taxon>Paracoccaceae</taxon>
        <taxon>Paracoccus</taxon>
    </lineage>
</organism>
<feature type="domain" description="FAD dependent oxidoreductase" evidence="2">
    <location>
        <begin position="7"/>
        <end position="335"/>
    </location>
</feature>
<evidence type="ECO:0000313" key="3">
    <source>
        <dbReference type="EMBL" id="QBX35718.1"/>
    </source>
</evidence>
<gene>
    <name evidence="3" type="ORF">E4191_14210</name>
</gene>
<dbReference type="GO" id="GO:0005737">
    <property type="term" value="C:cytoplasm"/>
    <property type="evidence" value="ECO:0007669"/>
    <property type="project" value="TreeGrafter"/>
</dbReference>
<reference evidence="4" key="1">
    <citation type="submission" date="2019-03" db="EMBL/GenBank/DDBJ databases">
        <authorList>
            <person name="Li J."/>
        </authorList>
    </citation>
    <scope>NUCLEOTIDE SEQUENCE [LARGE SCALE GENOMIC DNA]</scope>
    <source>
        <strain evidence="4">2251</strain>
    </source>
</reference>
<evidence type="ECO:0000313" key="4">
    <source>
        <dbReference type="Proteomes" id="UP000296374"/>
    </source>
</evidence>